<evidence type="ECO:0000313" key="3">
    <source>
        <dbReference type="Proteomes" id="UP000532373"/>
    </source>
</evidence>
<feature type="transmembrane region" description="Helical" evidence="1">
    <location>
        <begin position="73"/>
        <end position="94"/>
    </location>
</feature>
<name>A0A8E1WG98_9HYPH</name>
<proteinExistence type="predicted"/>
<gene>
    <name evidence="2" type="ORF">HNQ96_003825</name>
</gene>
<feature type="transmembrane region" description="Helical" evidence="1">
    <location>
        <begin position="6"/>
        <end position="25"/>
    </location>
</feature>
<dbReference type="EMBL" id="JACHGI010000007">
    <property type="protein sequence ID" value="MBB6467942.1"/>
    <property type="molecule type" value="Genomic_DNA"/>
</dbReference>
<comment type="caution">
    <text evidence="2">The sequence shown here is derived from an EMBL/GenBank/DDBJ whole genome shotgun (WGS) entry which is preliminary data.</text>
</comment>
<keyword evidence="1" id="KW-0812">Transmembrane</keyword>
<dbReference type="RefSeq" id="WP_184770319.1">
    <property type="nucleotide sequence ID" value="NZ_JACHGI010000007.1"/>
</dbReference>
<dbReference type="AlphaFoldDB" id="A0A8E1WG98"/>
<keyword evidence="1" id="KW-0472">Membrane</keyword>
<feature type="transmembrane region" description="Helical" evidence="1">
    <location>
        <begin position="187"/>
        <end position="211"/>
    </location>
</feature>
<organism evidence="2 3">
    <name type="scientific">Aminobacter carboxidus</name>
    <dbReference type="NCBI Taxonomy" id="376165"/>
    <lineage>
        <taxon>Bacteria</taxon>
        <taxon>Pseudomonadati</taxon>
        <taxon>Pseudomonadota</taxon>
        <taxon>Alphaproteobacteria</taxon>
        <taxon>Hyphomicrobiales</taxon>
        <taxon>Phyllobacteriaceae</taxon>
        <taxon>Aminobacter</taxon>
    </lineage>
</organism>
<keyword evidence="1" id="KW-1133">Transmembrane helix</keyword>
<evidence type="ECO:0000256" key="1">
    <source>
        <dbReference type="SAM" id="Phobius"/>
    </source>
</evidence>
<feature type="transmembrane region" description="Helical" evidence="1">
    <location>
        <begin position="115"/>
        <end position="138"/>
    </location>
</feature>
<sequence length="218" mass="23655">MEARGVTNLLLAVIAGVLLFGKDAMVSGIQGIAIVGIVIAVLFGVLMFASYLIGEVSQAYRETKNWTEVGLVTMGFVFMAAIIPLMGYVGLLWLDGVENPMRAAMDSELGTVWKYVLFGGFGIMALVVASNKIQWLYVHRANIPNYANQAIRWLGAIAIAPVLYPVREWRWRTQEGSGIAVRIFSSAYAVVFGLGAWVAVLMGGLIIAVIANEILGWI</sequence>
<protein>
    <submittedName>
        <fullName evidence="2">Uncharacterized protein</fullName>
    </submittedName>
</protein>
<accession>A0A8E1WG98</accession>
<reference evidence="2 3" key="1">
    <citation type="submission" date="2020-08" db="EMBL/GenBank/DDBJ databases">
        <title>Genomic Encyclopedia of Type Strains, Phase IV (KMG-IV): sequencing the most valuable type-strain genomes for metagenomic binning, comparative biology and taxonomic classification.</title>
        <authorList>
            <person name="Goeker M."/>
        </authorList>
    </citation>
    <scope>NUCLEOTIDE SEQUENCE [LARGE SCALE GENOMIC DNA]</scope>
    <source>
        <strain evidence="2 3">DSM 17454</strain>
    </source>
</reference>
<feature type="transmembrane region" description="Helical" evidence="1">
    <location>
        <begin position="32"/>
        <end position="53"/>
    </location>
</feature>
<evidence type="ECO:0000313" key="2">
    <source>
        <dbReference type="EMBL" id="MBB6467942.1"/>
    </source>
</evidence>
<dbReference type="Proteomes" id="UP000532373">
    <property type="component" value="Unassembled WGS sequence"/>
</dbReference>